<gene>
    <name evidence="2" type="ORF">KY5_2483</name>
</gene>
<dbReference type="SUPFAM" id="SSF56601">
    <property type="entry name" value="beta-lactamase/transpeptidase-like"/>
    <property type="match status" value="1"/>
</dbReference>
<keyword evidence="3" id="KW-1185">Reference proteome</keyword>
<dbReference type="Gene3D" id="3.40.710.10">
    <property type="entry name" value="DD-peptidase/beta-lactamase superfamily"/>
    <property type="match status" value="1"/>
</dbReference>
<dbReference type="InterPro" id="IPR052907">
    <property type="entry name" value="Beta-lactamase/esterase"/>
</dbReference>
<proteinExistence type="predicted"/>
<dbReference type="PANTHER" id="PTHR43319">
    <property type="entry name" value="BETA-LACTAMASE-RELATED"/>
    <property type="match status" value="1"/>
</dbReference>
<dbReference type="PANTHER" id="PTHR43319:SF3">
    <property type="entry name" value="BETA-LACTAMASE-RELATED DOMAIN-CONTAINING PROTEIN"/>
    <property type="match status" value="1"/>
</dbReference>
<organism evidence="2 3">
    <name type="scientific">Streptomyces formicae</name>
    <dbReference type="NCBI Taxonomy" id="1616117"/>
    <lineage>
        <taxon>Bacteria</taxon>
        <taxon>Bacillati</taxon>
        <taxon>Actinomycetota</taxon>
        <taxon>Actinomycetes</taxon>
        <taxon>Kitasatosporales</taxon>
        <taxon>Streptomycetaceae</taxon>
        <taxon>Streptomyces</taxon>
    </lineage>
</organism>
<accession>A0A291Q6Z8</accession>
<protein>
    <submittedName>
        <fullName evidence="2">Putative esterase</fullName>
    </submittedName>
</protein>
<evidence type="ECO:0000313" key="2">
    <source>
        <dbReference type="EMBL" id="ATL27501.1"/>
    </source>
</evidence>
<dbReference type="RefSeq" id="WP_098242313.1">
    <property type="nucleotide sequence ID" value="NZ_CP022685.1"/>
</dbReference>
<evidence type="ECO:0000259" key="1">
    <source>
        <dbReference type="Pfam" id="PF00144"/>
    </source>
</evidence>
<evidence type="ECO:0000313" key="3">
    <source>
        <dbReference type="Proteomes" id="UP000221011"/>
    </source>
</evidence>
<dbReference type="InterPro" id="IPR001466">
    <property type="entry name" value="Beta-lactam-related"/>
</dbReference>
<dbReference type="Pfam" id="PF00144">
    <property type="entry name" value="Beta-lactamase"/>
    <property type="match status" value="1"/>
</dbReference>
<reference evidence="2 3" key="1">
    <citation type="submission" date="2017-08" db="EMBL/GenBank/DDBJ databases">
        <title>Complete Genome Sequence of Streptomyces formicae KY5, the formicamycin producer.</title>
        <authorList>
            <person name="Holmes N.A."/>
            <person name="Devine R."/>
            <person name="Qin Z."/>
            <person name="Seipke R.F."/>
            <person name="Wilkinson B."/>
            <person name="Hutchings M.I."/>
        </authorList>
    </citation>
    <scope>NUCLEOTIDE SEQUENCE [LARGE SCALE GENOMIC DNA]</scope>
    <source>
        <strain evidence="2 3">KY5</strain>
    </source>
</reference>
<dbReference type="Proteomes" id="UP000221011">
    <property type="component" value="Chromosome"/>
</dbReference>
<name>A0A291Q6Z8_9ACTN</name>
<dbReference type="AlphaFoldDB" id="A0A291Q6Z8"/>
<sequence>MTREIRVQGTVADGYEAVRDEFTAVLAGQEPHYAGQLSAYVEGREVVDLWVGPDTDRDTLYGVYSSTKGAAHLVVALLVQDGVLDLDREVAYYWPEFAAEGKGAVTLRELLAHRAGVVGADAGFSPDELADDRAIAARLATQRPFWRPGAAFGYHALSIGALAGEVVFRATGRTLREVYEERVRAPFGLDFFLGLPEEHEGRFHSVLPMVPTPEQRELIEAQPTGPHTLASIAFNRNAAHPTDLEALPNSRAVRAKGPASAGGVASARGLAGMYAAAVTGIGGREALLKPDTLAAFGQVQSIGYDLVARAHKVFAVGFQATSEVWYPFLGAGSIGHSGAGGSQAFADPRAALTYGYTRRRFAFPGGPAPENARLARAVHEAALATG</sequence>
<dbReference type="EMBL" id="CP022685">
    <property type="protein sequence ID" value="ATL27501.1"/>
    <property type="molecule type" value="Genomic_DNA"/>
</dbReference>
<dbReference type="KEGG" id="sfk:KY5_2483"/>
<feature type="domain" description="Beta-lactamase-related" evidence="1">
    <location>
        <begin position="37"/>
        <end position="359"/>
    </location>
</feature>
<dbReference type="InterPro" id="IPR012338">
    <property type="entry name" value="Beta-lactam/transpept-like"/>
</dbReference>